<dbReference type="RefSeq" id="XP_033379685.1">
    <property type="nucleotide sequence ID" value="XM_033532332.1"/>
</dbReference>
<dbReference type="AlphaFoldDB" id="A0A6A5XES8"/>
<sequence>MAKFTPRAQDRPVQDEVPYHPPPSVGHEVGVIFGFIGFMLLCITLYGLGWQVANRRSQANERARIERLRSSGLLEHAGEKDGEKDGGGEGVRTEGL</sequence>
<dbReference type="Proteomes" id="UP000799778">
    <property type="component" value="Unassembled WGS sequence"/>
</dbReference>
<feature type="compositionally biased region" description="Basic and acidic residues" evidence="1">
    <location>
        <begin position="8"/>
        <end position="18"/>
    </location>
</feature>
<keyword evidence="4" id="KW-1185">Reference proteome</keyword>
<keyword evidence="2" id="KW-0812">Transmembrane</keyword>
<feature type="region of interest" description="Disordered" evidence="1">
    <location>
        <begin position="1"/>
        <end position="21"/>
    </location>
</feature>
<evidence type="ECO:0000313" key="3">
    <source>
        <dbReference type="EMBL" id="KAF2011346.1"/>
    </source>
</evidence>
<accession>A0A6A5XES8</accession>
<keyword evidence="2" id="KW-0472">Membrane</keyword>
<protein>
    <submittedName>
        <fullName evidence="3">Uncharacterized protein</fullName>
    </submittedName>
</protein>
<gene>
    <name evidence="3" type="ORF">BU24DRAFT_466062</name>
</gene>
<evidence type="ECO:0000256" key="1">
    <source>
        <dbReference type="SAM" id="MobiDB-lite"/>
    </source>
</evidence>
<name>A0A6A5XES8_9PLEO</name>
<feature type="region of interest" description="Disordered" evidence="1">
    <location>
        <begin position="68"/>
        <end position="96"/>
    </location>
</feature>
<feature type="compositionally biased region" description="Basic and acidic residues" evidence="1">
    <location>
        <begin position="76"/>
        <end position="96"/>
    </location>
</feature>
<proteinExistence type="predicted"/>
<dbReference type="OrthoDB" id="3436553at2759"/>
<reference evidence="3" key="1">
    <citation type="journal article" date="2020" name="Stud. Mycol.">
        <title>101 Dothideomycetes genomes: a test case for predicting lifestyles and emergence of pathogens.</title>
        <authorList>
            <person name="Haridas S."/>
            <person name="Albert R."/>
            <person name="Binder M."/>
            <person name="Bloem J."/>
            <person name="Labutti K."/>
            <person name="Salamov A."/>
            <person name="Andreopoulos B."/>
            <person name="Baker S."/>
            <person name="Barry K."/>
            <person name="Bills G."/>
            <person name="Bluhm B."/>
            <person name="Cannon C."/>
            <person name="Castanera R."/>
            <person name="Culley D."/>
            <person name="Daum C."/>
            <person name="Ezra D."/>
            <person name="Gonzalez J."/>
            <person name="Henrissat B."/>
            <person name="Kuo A."/>
            <person name="Liang C."/>
            <person name="Lipzen A."/>
            <person name="Lutzoni F."/>
            <person name="Magnuson J."/>
            <person name="Mondo S."/>
            <person name="Nolan M."/>
            <person name="Ohm R."/>
            <person name="Pangilinan J."/>
            <person name="Park H.-J."/>
            <person name="Ramirez L."/>
            <person name="Alfaro M."/>
            <person name="Sun H."/>
            <person name="Tritt A."/>
            <person name="Yoshinaga Y."/>
            <person name="Zwiers L.-H."/>
            <person name="Turgeon B."/>
            <person name="Goodwin S."/>
            <person name="Spatafora J."/>
            <person name="Crous P."/>
            <person name="Grigoriev I."/>
        </authorList>
    </citation>
    <scope>NUCLEOTIDE SEQUENCE</scope>
    <source>
        <strain evidence="3">CBS 175.79</strain>
    </source>
</reference>
<dbReference type="EMBL" id="ML978074">
    <property type="protein sequence ID" value="KAF2011346.1"/>
    <property type="molecule type" value="Genomic_DNA"/>
</dbReference>
<keyword evidence="2" id="KW-1133">Transmembrane helix</keyword>
<dbReference type="GeneID" id="54289729"/>
<feature type="transmembrane region" description="Helical" evidence="2">
    <location>
        <begin position="29"/>
        <end position="48"/>
    </location>
</feature>
<evidence type="ECO:0000256" key="2">
    <source>
        <dbReference type="SAM" id="Phobius"/>
    </source>
</evidence>
<organism evidence="3 4">
    <name type="scientific">Aaosphaeria arxii CBS 175.79</name>
    <dbReference type="NCBI Taxonomy" id="1450172"/>
    <lineage>
        <taxon>Eukaryota</taxon>
        <taxon>Fungi</taxon>
        <taxon>Dikarya</taxon>
        <taxon>Ascomycota</taxon>
        <taxon>Pezizomycotina</taxon>
        <taxon>Dothideomycetes</taxon>
        <taxon>Pleosporomycetidae</taxon>
        <taxon>Pleosporales</taxon>
        <taxon>Pleosporales incertae sedis</taxon>
        <taxon>Aaosphaeria</taxon>
    </lineage>
</organism>
<evidence type="ECO:0000313" key="4">
    <source>
        <dbReference type="Proteomes" id="UP000799778"/>
    </source>
</evidence>